<proteinExistence type="predicted"/>
<name>A0AAV9ABA2_ACOGR</name>
<evidence type="ECO:0000256" key="1">
    <source>
        <dbReference type="SAM" id="MobiDB-lite"/>
    </source>
</evidence>
<reference evidence="2" key="1">
    <citation type="journal article" date="2023" name="Nat. Commun.">
        <title>Diploid and tetraploid genomes of Acorus and the evolution of monocots.</title>
        <authorList>
            <person name="Ma L."/>
            <person name="Liu K.W."/>
            <person name="Li Z."/>
            <person name="Hsiao Y.Y."/>
            <person name="Qi Y."/>
            <person name="Fu T."/>
            <person name="Tang G.D."/>
            <person name="Zhang D."/>
            <person name="Sun W.H."/>
            <person name="Liu D.K."/>
            <person name="Li Y."/>
            <person name="Chen G.Z."/>
            <person name="Liu X.D."/>
            <person name="Liao X.Y."/>
            <person name="Jiang Y.T."/>
            <person name="Yu X."/>
            <person name="Hao Y."/>
            <person name="Huang J."/>
            <person name="Zhao X.W."/>
            <person name="Ke S."/>
            <person name="Chen Y.Y."/>
            <person name="Wu W.L."/>
            <person name="Hsu J.L."/>
            <person name="Lin Y.F."/>
            <person name="Huang M.D."/>
            <person name="Li C.Y."/>
            <person name="Huang L."/>
            <person name="Wang Z.W."/>
            <person name="Zhao X."/>
            <person name="Zhong W.Y."/>
            <person name="Peng D.H."/>
            <person name="Ahmad S."/>
            <person name="Lan S."/>
            <person name="Zhang J.S."/>
            <person name="Tsai W.C."/>
            <person name="Van de Peer Y."/>
            <person name="Liu Z.J."/>
        </authorList>
    </citation>
    <scope>NUCLEOTIDE SEQUENCE</scope>
    <source>
        <strain evidence="2">SCP</strain>
    </source>
</reference>
<dbReference type="Proteomes" id="UP001179952">
    <property type="component" value="Unassembled WGS sequence"/>
</dbReference>
<dbReference type="AlphaFoldDB" id="A0AAV9ABA2"/>
<keyword evidence="3" id="KW-1185">Reference proteome</keyword>
<reference evidence="2" key="2">
    <citation type="submission" date="2023-06" db="EMBL/GenBank/DDBJ databases">
        <authorList>
            <person name="Ma L."/>
            <person name="Liu K.-W."/>
            <person name="Li Z."/>
            <person name="Hsiao Y.-Y."/>
            <person name="Qi Y."/>
            <person name="Fu T."/>
            <person name="Tang G."/>
            <person name="Zhang D."/>
            <person name="Sun W.-H."/>
            <person name="Liu D.-K."/>
            <person name="Li Y."/>
            <person name="Chen G.-Z."/>
            <person name="Liu X.-D."/>
            <person name="Liao X.-Y."/>
            <person name="Jiang Y.-T."/>
            <person name="Yu X."/>
            <person name="Hao Y."/>
            <person name="Huang J."/>
            <person name="Zhao X.-W."/>
            <person name="Ke S."/>
            <person name="Chen Y.-Y."/>
            <person name="Wu W.-L."/>
            <person name="Hsu J.-L."/>
            <person name="Lin Y.-F."/>
            <person name="Huang M.-D."/>
            <person name="Li C.-Y."/>
            <person name="Huang L."/>
            <person name="Wang Z.-W."/>
            <person name="Zhao X."/>
            <person name="Zhong W.-Y."/>
            <person name="Peng D.-H."/>
            <person name="Ahmad S."/>
            <person name="Lan S."/>
            <person name="Zhang J.-S."/>
            <person name="Tsai W.-C."/>
            <person name="Van De Peer Y."/>
            <person name="Liu Z.-J."/>
        </authorList>
    </citation>
    <scope>NUCLEOTIDE SEQUENCE</scope>
    <source>
        <strain evidence="2">SCP</strain>
        <tissue evidence="2">Leaves</tissue>
    </source>
</reference>
<gene>
    <name evidence="2" type="ORF">QJS04_geneDACA020278</name>
</gene>
<dbReference type="EMBL" id="JAUJYN010000010">
    <property type="protein sequence ID" value="KAK1261416.1"/>
    <property type="molecule type" value="Genomic_DNA"/>
</dbReference>
<evidence type="ECO:0000313" key="2">
    <source>
        <dbReference type="EMBL" id="KAK1261416.1"/>
    </source>
</evidence>
<feature type="region of interest" description="Disordered" evidence="1">
    <location>
        <begin position="1"/>
        <end position="24"/>
    </location>
</feature>
<protein>
    <submittedName>
        <fullName evidence="2">Uncharacterized protein</fullName>
    </submittedName>
</protein>
<evidence type="ECO:0000313" key="3">
    <source>
        <dbReference type="Proteomes" id="UP001179952"/>
    </source>
</evidence>
<organism evidence="2 3">
    <name type="scientific">Acorus gramineus</name>
    <name type="common">Dwarf sweet flag</name>
    <dbReference type="NCBI Taxonomy" id="55184"/>
    <lineage>
        <taxon>Eukaryota</taxon>
        <taxon>Viridiplantae</taxon>
        <taxon>Streptophyta</taxon>
        <taxon>Embryophyta</taxon>
        <taxon>Tracheophyta</taxon>
        <taxon>Spermatophyta</taxon>
        <taxon>Magnoliopsida</taxon>
        <taxon>Liliopsida</taxon>
        <taxon>Acoraceae</taxon>
        <taxon>Acorus</taxon>
    </lineage>
</organism>
<accession>A0AAV9ABA2</accession>
<sequence>MDGGAKAGSKCSDQKEGEGDMVSKNSAEGPVVLMAGVSGQNLNGLGHRDVTRVLCGAEPESVEHLFVNCSVSGQKSATEVCEFVQEKAGFALARTGNPPSVCCKKFWHRSSDCGSCGMSEIRGYDVVTPASASAVLAGRKETGCGPDEFGLWKIEVGFKGKVDRSSSSLGVANWAKEGSGEVGHLNSLAAKSFLLNECSLEIQGDIWLCNFTFEAVEEGEVAVALLKGFPLIWRIESVLRKMMGGGVEAKECSYAGAGKVRACSRSDGRLHEILCGHRERRKWGEFVMLGGDAGRRNDLQEGGA</sequence>
<comment type="caution">
    <text evidence="2">The sequence shown here is derived from an EMBL/GenBank/DDBJ whole genome shotgun (WGS) entry which is preliminary data.</text>
</comment>